<dbReference type="Pfam" id="PF06821">
    <property type="entry name" value="Ser_hydrolase"/>
    <property type="match status" value="1"/>
</dbReference>
<dbReference type="GO" id="GO:0016787">
    <property type="term" value="F:hydrolase activity"/>
    <property type="evidence" value="ECO:0007669"/>
    <property type="project" value="InterPro"/>
</dbReference>
<evidence type="ECO:0000313" key="2">
    <source>
        <dbReference type="Proteomes" id="UP000236959"/>
    </source>
</evidence>
<dbReference type="EMBL" id="PPCN01000017">
    <property type="protein sequence ID" value="POF28104.1"/>
    <property type="molecule type" value="Genomic_DNA"/>
</dbReference>
<protein>
    <recommendedName>
        <fullName evidence="3">Alpha/beta hydrolase</fullName>
    </recommendedName>
</protein>
<dbReference type="RefSeq" id="WP_103225264.1">
    <property type="nucleotide sequence ID" value="NZ_PPCN01000017.1"/>
</dbReference>
<dbReference type="InterPro" id="IPR010662">
    <property type="entry name" value="RBBP9/YdeN"/>
</dbReference>
<accession>A0A2S3UK59</accession>
<comment type="caution">
    <text evidence="1">The sequence shown here is derived from an EMBL/GenBank/DDBJ whole genome shotgun (WGS) entry which is preliminary data.</text>
</comment>
<dbReference type="Proteomes" id="UP000236959">
    <property type="component" value="Unassembled WGS sequence"/>
</dbReference>
<gene>
    <name evidence="1" type="ORF">CLV41_11738</name>
</gene>
<organism evidence="1 2">
    <name type="scientific">Roseibium marinum</name>
    <dbReference type="NCBI Taxonomy" id="281252"/>
    <lineage>
        <taxon>Bacteria</taxon>
        <taxon>Pseudomonadati</taxon>
        <taxon>Pseudomonadota</taxon>
        <taxon>Alphaproteobacteria</taxon>
        <taxon>Hyphomicrobiales</taxon>
        <taxon>Stappiaceae</taxon>
        <taxon>Roseibium</taxon>
    </lineage>
</organism>
<dbReference type="Gene3D" id="3.40.50.1820">
    <property type="entry name" value="alpha/beta hydrolase"/>
    <property type="match status" value="1"/>
</dbReference>
<evidence type="ECO:0000313" key="1">
    <source>
        <dbReference type="EMBL" id="POF28104.1"/>
    </source>
</evidence>
<reference evidence="1 2" key="1">
    <citation type="submission" date="2018-01" db="EMBL/GenBank/DDBJ databases">
        <title>Genomic Encyclopedia of Archaeal and Bacterial Type Strains, Phase II (KMG-II): from individual species to whole genera.</title>
        <authorList>
            <person name="Goeker M."/>
        </authorList>
    </citation>
    <scope>NUCLEOTIDE SEQUENCE [LARGE SCALE GENOMIC DNA]</scope>
    <source>
        <strain evidence="1 2">DSM 17023</strain>
    </source>
</reference>
<dbReference type="OrthoDB" id="9804993at2"/>
<name>A0A2S3UK59_9HYPH</name>
<dbReference type="AlphaFoldDB" id="A0A2S3UK59"/>
<keyword evidence="2" id="KW-1185">Reference proteome</keyword>
<proteinExistence type="predicted"/>
<dbReference type="SUPFAM" id="SSF53474">
    <property type="entry name" value="alpha/beta-Hydrolases"/>
    <property type="match status" value="1"/>
</dbReference>
<dbReference type="InterPro" id="IPR029058">
    <property type="entry name" value="AB_hydrolase_fold"/>
</dbReference>
<evidence type="ECO:0008006" key="3">
    <source>
        <dbReference type="Google" id="ProtNLM"/>
    </source>
</evidence>
<sequence length="184" mass="20506">MKISETDILLIPGYGKTLPGHWLLRWRDKMPTARVVKQAELHTPGKKQWLETLVAEVEACERPVVLVAHSLGCILVAHAAHALKERIAGAYLVAPSDWDREGLVKEFDGGDFRPVPLNPLPFQSHLVASRNDPYCDHERAREFALAWGATFQDAGQAGHINLESGHGPWPEGMMSFAHFMKRLG</sequence>